<evidence type="ECO:0000256" key="3">
    <source>
        <dbReference type="ARBA" id="ARBA00022748"/>
    </source>
</evidence>
<dbReference type="EMBL" id="UOYO01000017">
    <property type="protein sequence ID" value="VAY86872.1"/>
    <property type="molecule type" value="Genomic_DNA"/>
</dbReference>
<feature type="transmembrane region" description="Helical" evidence="6">
    <location>
        <begin position="694"/>
        <end position="713"/>
    </location>
</feature>
<evidence type="ECO:0000256" key="5">
    <source>
        <dbReference type="ARBA" id="ARBA00023136"/>
    </source>
</evidence>
<evidence type="ECO:0000313" key="9">
    <source>
        <dbReference type="EMBL" id="VAY86872.1"/>
    </source>
</evidence>
<dbReference type="GO" id="GO:0020037">
    <property type="term" value="F:heme binding"/>
    <property type="evidence" value="ECO:0007669"/>
    <property type="project" value="InterPro"/>
</dbReference>
<feature type="domain" description="ResB-like" evidence="8">
    <location>
        <begin position="222"/>
        <end position="293"/>
    </location>
</feature>
<feature type="domain" description="Cytochrome c assembly protein" evidence="7">
    <location>
        <begin position="667"/>
        <end position="870"/>
    </location>
</feature>
<dbReference type="AlphaFoldDB" id="A0A3B1EA44"/>
<protein>
    <submittedName>
        <fullName evidence="9">Cytochrome C-type biogenesis protein</fullName>
    </submittedName>
</protein>
<keyword evidence="3" id="KW-0201">Cytochrome c-type biogenesis</keyword>
<keyword evidence="2 6" id="KW-0812">Transmembrane</keyword>
<dbReference type="GO" id="GO:0017004">
    <property type="term" value="P:cytochrome complex assembly"/>
    <property type="evidence" value="ECO:0007669"/>
    <property type="project" value="UniProtKB-KW"/>
</dbReference>
<evidence type="ECO:0000256" key="2">
    <source>
        <dbReference type="ARBA" id="ARBA00022692"/>
    </source>
</evidence>
<name>A0A3B1EA44_9ZZZZ</name>
<feature type="transmembrane region" description="Helical" evidence="6">
    <location>
        <begin position="609"/>
        <end position="627"/>
    </location>
</feature>
<feature type="transmembrane region" description="Helical" evidence="6">
    <location>
        <begin position="50"/>
        <end position="68"/>
    </location>
</feature>
<dbReference type="Pfam" id="PF05140">
    <property type="entry name" value="ResB"/>
    <property type="match status" value="1"/>
</dbReference>
<evidence type="ECO:0000256" key="6">
    <source>
        <dbReference type="SAM" id="Phobius"/>
    </source>
</evidence>
<feature type="transmembrane region" description="Helical" evidence="6">
    <location>
        <begin position="639"/>
        <end position="661"/>
    </location>
</feature>
<evidence type="ECO:0000256" key="4">
    <source>
        <dbReference type="ARBA" id="ARBA00022989"/>
    </source>
</evidence>
<dbReference type="Pfam" id="PF01578">
    <property type="entry name" value="Cytochrom_C_asm"/>
    <property type="match status" value="1"/>
</dbReference>
<feature type="transmembrane region" description="Helical" evidence="6">
    <location>
        <begin position="817"/>
        <end position="834"/>
    </location>
</feature>
<organism evidence="9">
    <name type="scientific">hydrothermal vent metagenome</name>
    <dbReference type="NCBI Taxonomy" id="652676"/>
    <lineage>
        <taxon>unclassified sequences</taxon>
        <taxon>metagenomes</taxon>
        <taxon>ecological metagenomes</taxon>
    </lineage>
</organism>
<dbReference type="GO" id="GO:0005886">
    <property type="term" value="C:plasma membrane"/>
    <property type="evidence" value="ECO:0007669"/>
    <property type="project" value="TreeGrafter"/>
</dbReference>
<feature type="transmembrane region" description="Helical" evidence="6">
    <location>
        <begin position="673"/>
        <end position="689"/>
    </location>
</feature>
<feature type="transmembrane region" description="Helical" evidence="6">
    <location>
        <begin position="841"/>
        <end position="862"/>
    </location>
</feature>
<evidence type="ECO:0000256" key="1">
    <source>
        <dbReference type="ARBA" id="ARBA00004141"/>
    </source>
</evidence>
<reference evidence="9" key="1">
    <citation type="submission" date="2018-10" db="EMBL/GenBank/DDBJ databases">
        <authorList>
            <person name="Aoki K."/>
        </authorList>
    </citation>
    <scope>NUCLEOTIDE SEQUENCE</scope>
</reference>
<feature type="transmembrane region" description="Helical" evidence="6">
    <location>
        <begin position="306"/>
        <end position="324"/>
    </location>
</feature>
<evidence type="ECO:0000259" key="7">
    <source>
        <dbReference type="Pfam" id="PF01578"/>
    </source>
</evidence>
<accession>A0A3B1EA44</accession>
<keyword evidence="4 6" id="KW-1133">Transmembrane helix</keyword>
<feature type="transmembrane region" description="Helical" evidence="6">
    <location>
        <begin position="882"/>
        <end position="899"/>
    </location>
</feature>
<dbReference type="InterPro" id="IPR007816">
    <property type="entry name" value="ResB-like_domain"/>
</dbReference>
<feature type="transmembrane region" description="Helical" evidence="6">
    <location>
        <begin position="336"/>
        <end position="353"/>
    </location>
</feature>
<sequence length="908" mass="103305">MIIKNISNILFSRWIMLFSLALLGIGAAVATIIENDYGTSTARVLVYNNLWYEIVMVLAIVNLSGIIVKRKMWKSQAKFIFHFSFIVILIGASLTRYVGYEGIMHIKEGQTQSNMLSLEPYIQVVIDYNGTTYYNEFKKEFSAIGDNDFNYDIKFANKKLNISLADYKFAKKNSATMNLIGTKVTLEDESKVVKLVGQRGQTPGVVRDLFFKNDIKVILSYGSKKLTIPFAIKLNDFQLDRYPGSMSPSSYASEVEVIDKINNINFEYRIFMNSTLQYGGYQFFQSSYDQDEKGTILSVNNDPGTIPTYLGYFLLVLGLLMNVFDKKSRFSRLIKYTKQFNVAVIVSILIAIIPNQIYANDKVAYLNEFKQNSIETADKFGHLVTQSSTGRMKPLDSLNNEILRKLARKSSLLGMNANQIVLGMMSRPDIWRDVKMLQITTPKLKALIGIDKKRTHIAFNEIFDKNGEYKLKNLVEKASAMNPNKRGTFEKDIIKLDERLNIAYMVYYGSLFKIFPRPNDSHNHANSDVWYPPVEAINNFHEKDGNIIKMMIRGLINSVISNNYQEANKYIGLISQFQQKVGKDIIPSKNIIDNEILFNKINIFSKLTLAYILIGLIMFIVSFLPIFNKNLYFPKLTIVLFAILAILFALHTFGMAHRWYISGHAPWSNTYESLVYIAWSTMLAGVIFFRKSMLALSATVIMASIFMFTAHLAGIDPQITNLVPVLKSYWLTIHVSIITGSYGFLGIGASLGFMSLIFFIFRDPNKPHIDDTIKHITAINEIALIIGLSALVVGNFLGGIWANESWGRYWGWDPKETWAYISIICYVLVLHLRMIPKLNTIFIFSVTSTLAFSSILMTYFGVNFYLSGMHSYATGDPVPIPTWVYIMTTVVFLVIILASRKRNLQKDI</sequence>
<feature type="transmembrane region" description="Helical" evidence="6">
    <location>
        <begin position="80"/>
        <end position="99"/>
    </location>
</feature>
<feature type="transmembrane region" description="Helical" evidence="6">
    <location>
        <begin position="782"/>
        <end position="802"/>
    </location>
</feature>
<evidence type="ECO:0000259" key="8">
    <source>
        <dbReference type="Pfam" id="PF05140"/>
    </source>
</evidence>
<feature type="transmembrane region" description="Helical" evidence="6">
    <location>
        <begin position="733"/>
        <end position="761"/>
    </location>
</feature>
<dbReference type="InterPro" id="IPR045062">
    <property type="entry name" value="Cyt_c_biogenesis_CcsA/CcmC"/>
</dbReference>
<gene>
    <name evidence="9" type="ORF">MNB_ARC-1_1095</name>
</gene>
<keyword evidence="5 6" id="KW-0472">Membrane</keyword>
<proteinExistence type="predicted"/>
<dbReference type="PANTHER" id="PTHR30071">
    <property type="entry name" value="HEME EXPORTER PROTEIN C"/>
    <property type="match status" value="1"/>
</dbReference>
<dbReference type="InterPro" id="IPR002541">
    <property type="entry name" value="Cyt_c_assembly"/>
</dbReference>
<dbReference type="PANTHER" id="PTHR30071:SF1">
    <property type="entry name" value="CYTOCHROME B_B6 PROTEIN-RELATED"/>
    <property type="match status" value="1"/>
</dbReference>
<comment type="subcellular location">
    <subcellularLocation>
        <location evidence="1">Membrane</location>
        <topology evidence="1">Multi-pass membrane protein</topology>
    </subcellularLocation>
</comment>